<accession>A0A2T4UL64</accession>
<evidence type="ECO:0000313" key="1">
    <source>
        <dbReference type="EMBL" id="PTL59961.1"/>
    </source>
</evidence>
<protein>
    <submittedName>
        <fullName evidence="1">Uncharacterized protein</fullName>
    </submittedName>
</protein>
<dbReference type="Proteomes" id="UP000240739">
    <property type="component" value="Unassembled WGS sequence"/>
</dbReference>
<proteinExistence type="predicted"/>
<reference evidence="1 2" key="1">
    <citation type="submission" date="2018-03" db="EMBL/GenBank/DDBJ databases">
        <title>Aquarubrobacter algicola gen. nov., sp. nov., a novel actinobacterium isolated from shallow eutrophic lake during the end of cyanobacterial harmful algal blooms.</title>
        <authorList>
            <person name="Chun S.J."/>
        </authorList>
    </citation>
    <scope>NUCLEOTIDE SEQUENCE [LARGE SCALE GENOMIC DNA]</scope>
    <source>
        <strain evidence="1 2">Seoho-28</strain>
    </source>
</reference>
<name>A0A2T4UL64_9ACTN</name>
<sequence>MALTPNQVDEFLAAPKAVAGSQRVGWRRRNESILFARCGVEFRGATVGELVMVVSLVVARDWNFKLVRRGEEVLRWDLTAPPSRHSNPPGRPARFPGKVKSLEHEHQWVDGFGMTCAVPLDLEAAVKNDHRQSLVAFCDRANITFNAIYQQPPPPGEQLQLG</sequence>
<organism evidence="1 2">
    <name type="scientific">Paraconexibacter algicola</name>
    <dbReference type="NCBI Taxonomy" id="2133960"/>
    <lineage>
        <taxon>Bacteria</taxon>
        <taxon>Bacillati</taxon>
        <taxon>Actinomycetota</taxon>
        <taxon>Thermoleophilia</taxon>
        <taxon>Solirubrobacterales</taxon>
        <taxon>Paraconexibacteraceae</taxon>
        <taxon>Paraconexibacter</taxon>
    </lineage>
</organism>
<keyword evidence="2" id="KW-1185">Reference proteome</keyword>
<dbReference type="EMBL" id="PYYB01000001">
    <property type="protein sequence ID" value="PTL59961.1"/>
    <property type="molecule type" value="Genomic_DNA"/>
</dbReference>
<dbReference type="AlphaFoldDB" id="A0A2T4UL64"/>
<comment type="caution">
    <text evidence="1">The sequence shown here is derived from an EMBL/GenBank/DDBJ whole genome shotgun (WGS) entry which is preliminary data.</text>
</comment>
<evidence type="ECO:0000313" key="2">
    <source>
        <dbReference type="Proteomes" id="UP000240739"/>
    </source>
</evidence>
<gene>
    <name evidence="1" type="ORF">C7Y72_10040</name>
</gene>
<dbReference type="RefSeq" id="WP_107568605.1">
    <property type="nucleotide sequence ID" value="NZ_PYYB01000001.1"/>
</dbReference>